<dbReference type="InterPro" id="IPR013083">
    <property type="entry name" value="Znf_RING/FYVE/PHD"/>
</dbReference>
<accession>A0AAP0KRY8</accession>
<comment type="caution">
    <text evidence="11">The sequence shown here is derived from an EMBL/GenBank/DDBJ whole genome shotgun (WGS) entry which is preliminary data.</text>
</comment>
<sequence length="337" mass="36592">MASTHSQAAAAATTITNNNNYTERQTYWCHPCDMSVSIFVSSLRPHPPICPHCRSDFVEEMDFSSSNPNPNPNPNPNFSSLPSDLLRLHHVEAALDLDLIHPDAYLLDQFIHHFTDPDSGGAIHRHSGASKSAVEAIPTVKIAAAMLAVDALVCAVCKDEFALDVEAKQLPCTHIYHSDCILPWLAQHNSCPLCRFSLPTEDGEAERKSGRGGADDDDDVDDDDDDDDDDDEGNYGDEEEERVVVVGRGRILRRHRRIARNLWRLASLSSSPTRMAQAETSSVGPANSGETVSSCPFVEGATSSLGGGRFGGRVNSSSRLDEDGDVVMSEVRGGSFD</sequence>
<evidence type="ECO:0000256" key="5">
    <source>
        <dbReference type="ARBA" id="ARBA00022771"/>
    </source>
</evidence>
<protein>
    <recommendedName>
        <fullName evidence="2">RING-type E3 ubiquitin transferase</fullName>
        <ecNumber evidence="2">2.3.2.27</ecNumber>
    </recommendedName>
</protein>
<feature type="domain" description="RING-type" evidence="10">
    <location>
        <begin position="154"/>
        <end position="195"/>
    </location>
</feature>
<keyword evidence="6" id="KW-0833">Ubl conjugation pathway</keyword>
<evidence type="ECO:0000313" key="11">
    <source>
        <dbReference type="EMBL" id="KAK9157145.1"/>
    </source>
</evidence>
<dbReference type="FunFam" id="3.30.40.10:FF:000022">
    <property type="entry name" value="E3 ubiquitin-protein ligase RING1-like"/>
    <property type="match status" value="1"/>
</dbReference>
<dbReference type="SMART" id="SM00184">
    <property type="entry name" value="RING"/>
    <property type="match status" value="1"/>
</dbReference>
<keyword evidence="5 8" id="KW-0863">Zinc-finger</keyword>
<dbReference type="PANTHER" id="PTHR15710:SF187">
    <property type="entry name" value="RING-TYPE E3 UBIQUITIN TRANSFERASE"/>
    <property type="match status" value="1"/>
</dbReference>
<evidence type="ECO:0000256" key="2">
    <source>
        <dbReference type="ARBA" id="ARBA00012483"/>
    </source>
</evidence>
<feature type="region of interest" description="Disordered" evidence="9">
    <location>
        <begin position="204"/>
        <end position="241"/>
    </location>
</feature>
<reference evidence="11 12" key="1">
    <citation type="submission" date="2024-01" db="EMBL/GenBank/DDBJ databases">
        <title>Genome assemblies of Stephania.</title>
        <authorList>
            <person name="Yang L."/>
        </authorList>
    </citation>
    <scope>NUCLEOTIDE SEQUENCE [LARGE SCALE GENOMIC DNA]</scope>
    <source>
        <strain evidence="11">JXDWG</strain>
        <tissue evidence="11">Leaf</tissue>
    </source>
</reference>
<evidence type="ECO:0000256" key="7">
    <source>
        <dbReference type="ARBA" id="ARBA00022833"/>
    </source>
</evidence>
<dbReference type="Proteomes" id="UP001419268">
    <property type="component" value="Unassembled WGS sequence"/>
</dbReference>
<evidence type="ECO:0000259" key="10">
    <source>
        <dbReference type="PROSITE" id="PS50089"/>
    </source>
</evidence>
<evidence type="ECO:0000313" key="12">
    <source>
        <dbReference type="Proteomes" id="UP001419268"/>
    </source>
</evidence>
<evidence type="ECO:0000256" key="8">
    <source>
        <dbReference type="PROSITE-ProRule" id="PRU00175"/>
    </source>
</evidence>
<dbReference type="PANTHER" id="PTHR15710">
    <property type="entry name" value="E3 UBIQUITIN-PROTEIN LIGASE PRAJA"/>
    <property type="match status" value="1"/>
</dbReference>
<keyword evidence="3" id="KW-0808">Transferase</keyword>
<dbReference type="InterPro" id="IPR001841">
    <property type="entry name" value="Znf_RING"/>
</dbReference>
<gene>
    <name evidence="11" type="ORF">Scep_003719</name>
</gene>
<dbReference type="EC" id="2.3.2.27" evidence="2"/>
<evidence type="ECO:0000256" key="9">
    <source>
        <dbReference type="SAM" id="MobiDB-lite"/>
    </source>
</evidence>
<dbReference type="GO" id="GO:0016567">
    <property type="term" value="P:protein ubiquitination"/>
    <property type="evidence" value="ECO:0007669"/>
    <property type="project" value="TreeGrafter"/>
</dbReference>
<evidence type="ECO:0000256" key="1">
    <source>
        <dbReference type="ARBA" id="ARBA00000900"/>
    </source>
</evidence>
<dbReference type="SUPFAM" id="SSF57850">
    <property type="entry name" value="RING/U-box"/>
    <property type="match status" value="1"/>
</dbReference>
<dbReference type="InterPro" id="IPR039525">
    <property type="entry name" value="RNF126-like_zinc-ribbon"/>
</dbReference>
<keyword evidence="7" id="KW-0862">Zinc</keyword>
<dbReference type="GO" id="GO:0005737">
    <property type="term" value="C:cytoplasm"/>
    <property type="evidence" value="ECO:0007669"/>
    <property type="project" value="TreeGrafter"/>
</dbReference>
<dbReference type="AlphaFoldDB" id="A0AAP0KRY8"/>
<dbReference type="Pfam" id="PF13639">
    <property type="entry name" value="zf-RING_2"/>
    <property type="match status" value="1"/>
</dbReference>
<dbReference type="Pfam" id="PF14369">
    <property type="entry name" value="Zn_ribbon_19"/>
    <property type="match status" value="1"/>
</dbReference>
<dbReference type="Gene3D" id="3.30.40.10">
    <property type="entry name" value="Zinc/RING finger domain, C3HC4 (zinc finger)"/>
    <property type="match status" value="1"/>
</dbReference>
<feature type="region of interest" description="Disordered" evidence="9">
    <location>
        <begin position="302"/>
        <end position="337"/>
    </location>
</feature>
<evidence type="ECO:0000256" key="4">
    <source>
        <dbReference type="ARBA" id="ARBA00022723"/>
    </source>
</evidence>
<dbReference type="GO" id="GO:0061630">
    <property type="term" value="F:ubiquitin protein ligase activity"/>
    <property type="evidence" value="ECO:0007669"/>
    <property type="project" value="UniProtKB-EC"/>
</dbReference>
<dbReference type="EMBL" id="JBBNAG010000002">
    <property type="protein sequence ID" value="KAK9157145.1"/>
    <property type="molecule type" value="Genomic_DNA"/>
</dbReference>
<keyword evidence="4" id="KW-0479">Metal-binding</keyword>
<name>A0AAP0KRY8_9MAGN</name>
<keyword evidence="12" id="KW-1185">Reference proteome</keyword>
<dbReference type="PROSITE" id="PS50089">
    <property type="entry name" value="ZF_RING_2"/>
    <property type="match status" value="1"/>
</dbReference>
<evidence type="ECO:0000256" key="3">
    <source>
        <dbReference type="ARBA" id="ARBA00022679"/>
    </source>
</evidence>
<feature type="compositionally biased region" description="Acidic residues" evidence="9">
    <location>
        <begin position="215"/>
        <end position="241"/>
    </location>
</feature>
<evidence type="ECO:0000256" key="6">
    <source>
        <dbReference type="ARBA" id="ARBA00022786"/>
    </source>
</evidence>
<comment type="catalytic activity">
    <reaction evidence="1">
        <text>S-ubiquitinyl-[E2 ubiquitin-conjugating enzyme]-L-cysteine + [acceptor protein]-L-lysine = [E2 ubiquitin-conjugating enzyme]-L-cysteine + N(6)-ubiquitinyl-[acceptor protein]-L-lysine.</text>
        <dbReference type="EC" id="2.3.2.27"/>
    </reaction>
</comment>
<dbReference type="GO" id="GO:0008270">
    <property type="term" value="F:zinc ion binding"/>
    <property type="evidence" value="ECO:0007669"/>
    <property type="project" value="UniProtKB-KW"/>
</dbReference>
<proteinExistence type="predicted"/>
<organism evidence="11 12">
    <name type="scientific">Stephania cephalantha</name>
    <dbReference type="NCBI Taxonomy" id="152367"/>
    <lineage>
        <taxon>Eukaryota</taxon>
        <taxon>Viridiplantae</taxon>
        <taxon>Streptophyta</taxon>
        <taxon>Embryophyta</taxon>
        <taxon>Tracheophyta</taxon>
        <taxon>Spermatophyta</taxon>
        <taxon>Magnoliopsida</taxon>
        <taxon>Ranunculales</taxon>
        <taxon>Menispermaceae</taxon>
        <taxon>Menispermoideae</taxon>
        <taxon>Cissampelideae</taxon>
        <taxon>Stephania</taxon>
    </lineage>
</organism>